<evidence type="ECO:0000313" key="3">
    <source>
        <dbReference type="EMBL" id="KAF7374375.1"/>
    </source>
</evidence>
<accession>A0A8H6ZEW4</accession>
<keyword evidence="2" id="KW-0812">Transmembrane</keyword>
<keyword evidence="4" id="KW-1185">Reference proteome</keyword>
<dbReference type="EMBL" id="JACAZH010000002">
    <property type="protein sequence ID" value="KAF7374375.1"/>
    <property type="molecule type" value="Genomic_DNA"/>
</dbReference>
<dbReference type="AlphaFoldDB" id="A0A8H6ZEW4"/>
<reference evidence="3" key="1">
    <citation type="submission" date="2020-05" db="EMBL/GenBank/DDBJ databases">
        <title>Mycena genomes resolve the evolution of fungal bioluminescence.</title>
        <authorList>
            <person name="Tsai I.J."/>
        </authorList>
    </citation>
    <scope>NUCLEOTIDE SEQUENCE</scope>
    <source>
        <strain evidence="3">160909Yilan</strain>
    </source>
</reference>
<sequence length="149" mass="17008">MPAQPVTNSKCLSTRIIPSDLCKPVQHLRLFDRHSMRKARLPAWFPSLPLSLTTHFFFAVLRLEMLLSASHFKAVLRFLRGRTSNRSCPAQNPIPTVHEPQSPKDLRQPDMPLDSRFMTSNKVPVERPTRYRRASSVSFVSIPTVTNLS</sequence>
<proteinExistence type="predicted"/>
<organism evidence="3 4">
    <name type="scientific">Mycena sanguinolenta</name>
    <dbReference type="NCBI Taxonomy" id="230812"/>
    <lineage>
        <taxon>Eukaryota</taxon>
        <taxon>Fungi</taxon>
        <taxon>Dikarya</taxon>
        <taxon>Basidiomycota</taxon>
        <taxon>Agaricomycotina</taxon>
        <taxon>Agaricomycetes</taxon>
        <taxon>Agaricomycetidae</taxon>
        <taxon>Agaricales</taxon>
        <taxon>Marasmiineae</taxon>
        <taxon>Mycenaceae</taxon>
        <taxon>Mycena</taxon>
    </lineage>
</organism>
<dbReference type="Proteomes" id="UP000623467">
    <property type="component" value="Unassembled WGS sequence"/>
</dbReference>
<feature type="region of interest" description="Disordered" evidence="1">
    <location>
        <begin position="87"/>
        <end position="125"/>
    </location>
</feature>
<keyword evidence="2" id="KW-1133">Transmembrane helix</keyword>
<dbReference type="OrthoDB" id="10491284at2759"/>
<name>A0A8H6ZEW4_9AGAR</name>
<protein>
    <submittedName>
        <fullName evidence="3">Uncharacterized protein</fullName>
    </submittedName>
</protein>
<evidence type="ECO:0000313" key="4">
    <source>
        <dbReference type="Proteomes" id="UP000623467"/>
    </source>
</evidence>
<keyword evidence="2" id="KW-0472">Membrane</keyword>
<evidence type="ECO:0000256" key="1">
    <source>
        <dbReference type="SAM" id="MobiDB-lite"/>
    </source>
</evidence>
<gene>
    <name evidence="3" type="ORF">MSAN_00321500</name>
</gene>
<evidence type="ECO:0000256" key="2">
    <source>
        <dbReference type="SAM" id="Phobius"/>
    </source>
</evidence>
<feature type="transmembrane region" description="Helical" evidence="2">
    <location>
        <begin position="43"/>
        <end position="63"/>
    </location>
</feature>
<comment type="caution">
    <text evidence="3">The sequence shown here is derived from an EMBL/GenBank/DDBJ whole genome shotgun (WGS) entry which is preliminary data.</text>
</comment>